<dbReference type="PANTHER" id="PTHR31272:SF4">
    <property type="entry name" value="CYTOCHROME C-TYPE BIOGENESIS PROTEIN HI_1454-RELATED"/>
    <property type="match status" value="1"/>
</dbReference>
<comment type="similarity">
    <text evidence="2">Belongs to the DsbD family.</text>
</comment>
<dbReference type="RefSeq" id="WP_219202406.1">
    <property type="nucleotide sequence ID" value="NZ_JAHWQX010000003.1"/>
</dbReference>
<evidence type="ECO:0000256" key="7">
    <source>
        <dbReference type="SAM" id="Phobius"/>
    </source>
</evidence>
<dbReference type="Proteomes" id="UP001430804">
    <property type="component" value="Unassembled WGS sequence"/>
</dbReference>
<keyword evidence="4" id="KW-0201">Cytochrome c-type biogenesis</keyword>
<proteinExistence type="inferred from homology"/>
<evidence type="ECO:0000256" key="1">
    <source>
        <dbReference type="ARBA" id="ARBA00004141"/>
    </source>
</evidence>
<dbReference type="PANTHER" id="PTHR31272">
    <property type="entry name" value="CYTOCHROME C-TYPE BIOGENESIS PROTEIN HI_1454-RELATED"/>
    <property type="match status" value="1"/>
</dbReference>
<gene>
    <name evidence="9" type="ORF">KY465_14150</name>
</gene>
<keyword evidence="10" id="KW-1185">Reference proteome</keyword>
<name>A0ABS6WR22_9HYPH</name>
<accession>A0ABS6WR22</accession>
<sequence length="262" mass="27252">MTIADIPLLTAILAGALSFLSPCVLPLVPPYLCYMAGVSFEDLHRANQPGGAAATAATAADAAVARRVQWQVLRAAFIFTLGFATVFVALGAGASSIGGILRQNIDLFARLGGILIIIMGLHFMGVFRIGLLAREARFAGSGQPATLTGAYVMGLAFAFGWTPCIGPVLGAILGVAASRDTVGSGAALLALYSLGLAVPFWIAAGFSGAFMRFLQRFRRHLGTVEKITGALLVLTGILFLTGGMARMAYWLLETFPTLGAIG</sequence>
<keyword evidence="6 7" id="KW-0472">Membrane</keyword>
<organism evidence="9 10">
    <name type="scientific">Pseudohoeflea coraliihabitans</name>
    <dbReference type="NCBI Taxonomy" id="2860393"/>
    <lineage>
        <taxon>Bacteria</taxon>
        <taxon>Pseudomonadati</taxon>
        <taxon>Pseudomonadota</taxon>
        <taxon>Alphaproteobacteria</taxon>
        <taxon>Hyphomicrobiales</taxon>
        <taxon>Rhizobiaceae</taxon>
        <taxon>Pseudohoeflea</taxon>
    </lineage>
</organism>
<keyword evidence="5 7" id="KW-1133">Transmembrane helix</keyword>
<dbReference type="Pfam" id="PF02683">
    <property type="entry name" value="DsbD_TM"/>
    <property type="match status" value="1"/>
</dbReference>
<dbReference type="InterPro" id="IPR003834">
    <property type="entry name" value="Cyt_c_assmbl_TM_dom"/>
</dbReference>
<evidence type="ECO:0000256" key="6">
    <source>
        <dbReference type="ARBA" id="ARBA00023136"/>
    </source>
</evidence>
<feature type="transmembrane region" description="Helical" evidence="7">
    <location>
        <begin position="150"/>
        <end position="177"/>
    </location>
</feature>
<evidence type="ECO:0000256" key="4">
    <source>
        <dbReference type="ARBA" id="ARBA00022748"/>
    </source>
</evidence>
<feature type="domain" description="Cytochrome C biogenesis protein transmembrane" evidence="8">
    <location>
        <begin position="8"/>
        <end position="239"/>
    </location>
</feature>
<feature type="transmembrane region" description="Helical" evidence="7">
    <location>
        <begin position="231"/>
        <end position="252"/>
    </location>
</feature>
<evidence type="ECO:0000256" key="5">
    <source>
        <dbReference type="ARBA" id="ARBA00022989"/>
    </source>
</evidence>
<evidence type="ECO:0000256" key="3">
    <source>
        <dbReference type="ARBA" id="ARBA00022692"/>
    </source>
</evidence>
<comment type="caution">
    <text evidence="9">The sequence shown here is derived from an EMBL/GenBank/DDBJ whole genome shotgun (WGS) entry which is preliminary data.</text>
</comment>
<reference evidence="9" key="1">
    <citation type="submission" date="2021-07" db="EMBL/GenBank/DDBJ databases">
        <title>Pseudohoeflea marina sp. nov. a polyhydroxyalcanoate-producing bacterium.</title>
        <authorList>
            <person name="Zheng W."/>
            <person name="Yu S."/>
            <person name="Huang Y."/>
        </authorList>
    </citation>
    <scope>NUCLEOTIDE SEQUENCE</scope>
    <source>
        <strain evidence="9">DP4N28-3</strain>
    </source>
</reference>
<dbReference type="EMBL" id="JAHWQX010000003">
    <property type="protein sequence ID" value="MBW3098422.1"/>
    <property type="molecule type" value="Genomic_DNA"/>
</dbReference>
<feature type="transmembrane region" description="Helical" evidence="7">
    <location>
        <begin position="76"/>
        <end position="101"/>
    </location>
</feature>
<feature type="transmembrane region" description="Helical" evidence="7">
    <location>
        <begin position="6"/>
        <end position="28"/>
    </location>
</feature>
<keyword evidence="3 7" id="KW-0812">Transmembrane</keyword>
<evidence type="ECO:0000256" key="2">
    <source>
        <dbReference type="ARBA" id="ARBA00006143"/>
    </source>
</evidence>
<feature type="transmembrane region" description="Helical" evidence="7">
    <location>
        <begin position="107"/>
        <end position="129"/>
    </location>
</feature>
<evidence type="ECO:0000259" key="8">
    <source>
        <dbReference type="Pfam" id="PF02683"/>
    </source>
</evidence>
<dbReference type="InterPro" id="IPR051790">
    <property type="entry name" value="Cytochrome_c-biogenesis_DsbD"/>
</dbReference>
<comment type="subcellular location">
    <subcellularLocation>
        <location evidence="1">Membrane</location>
        <topology evidence="1">Multi-pass membrane protein</topology>
    </subcellularLocation>
</comment>
<protein>
    <submittedName>
        <fullName evidence="9">Cytochrome c biogenesis CcdA family protein</fullName>
    </submittedName>
</protein>
<feature type="transmembrane region" description="Helical" evidence="7">
    <location>
        <begin position="189"/>
        <end position="210"/>
    </location>
</feature>
<evidence type="ECO:0000313" key="9">
    <source>
        <dbReference type="EMBL" id="MBW3098422.1"/>
    </source>
</evidence>
<evidence type="ECO:0000313" key="10">
    <source>
        <dbReference type="Proteomes" id="UP001430804"/>
    </source>
</evidence>